<sequence>MQCHIVWDKTWFADKGRPCPNPVACTLYTQLHLPDGGWSVVLEFSDTPPALPSGENMAEKVYFLVESAPHELLQPGFTFDFMSGGHTVGRCTVIAPSHSG</sequence>
<name>A0A378TYI6_NEIEL</name>
<dbReference type="AlphaFoldDB" id="A0A378TYI6"/>
<proteinExistence type="predicted"/>
<reference evidence="1 2" key="1">
    <citation type="submission" date="2018-06" db="EMBL/GenBank/DDBJ databases">
        <authorList>
            <consortium name="Pathogen Informatics"/>
            <person name="Doyle S."/>
        </authorList>
    </citation>
    <scope>NUCLEOTIDE SEQUENCE [LARGE SCALE GENOMIC DNA]</scope>
    <source>
        <strain evidence="1 2">NCTC10660</strain>
    </source>
</reference>
<accession>A0A378TYI6</accession>
<dbReference type="GeneID" id="93352471"/>
<organism evidence="1 2">
    <name type="scientific">Neisseria elongata</name>
    <dbReference type="NCBI Taxonomy" id="495"/>
    <lineage>
        <taxon>Bacteria</taxon>
        <taxon>Pseudomonadati</taxon>
        <taxon>Pseudomonadota</taxon>
        <taxon>Betaproteobacteria</taxon>
        <taxon>Neisseriales</taxon>
        <taxon>Neisseriaceae</taxon>
        <taxon>Neisseria</taxon>
    </lineage>
</organism>
<evidence type="ECO:0000313" key="2">
    <source>
        <dbReference type="Proteomes" id="UP000254927"/>
    </source>
</evidence>
<protein>
    <recommendedName>
        <fullName evidence="3">Elongation factor Tu</fullName>
    </recommendedName>
</protein>
<evidence type="ECO:0000313" key="1">
    <source>
        <dbReference type="EMBL" id="STZ67987.1"/>
    </source>
</evidence>
<dbReference type="Proteomes" id="UP000254927">
    <property type="component" value="Unassembled WGS sequence"/>
</dbReference>
<dbReference type="EMBL" id="UGQW01000002">
    <property type="protein sequence ID" value="STZ67987.1"/>
    <property type="molecule type" value="Genomic_DNA"/>
</dbReference>
<evidence type="ECO:0008006" key="3">
    <source>
        <dbReference type="Google" id="ProtNLM"/>
    </source>
</evidence>
<gene>
    <name evidence="1" type="ORF">NCTC10660_01486</name>
</gene>
<dbReference type="RefSeq" id="WP_074895471.1">
    <property type="nucleotide sequence ID" value="NZ_CP031252.1"/>
</dbReference>